<proteinExistence type="predicted"/>
<evidence type="ECO:0000256" key="1">
    <source>
        <dbReference type="SAM" id="MobiDB-lite"/>
    </source>
</evidence>
<dbReference type="EMBL" id="UXUI01007139">
    <property type="protein sequence ID" value="VDD85660.1"/>
    <property type="molecule type" value="Genomic_DNA"/>
</dbReference>
<sequence length="497" mass="55412">MDDGEDISIYEKWKPGSSVQLRHTPKAKSNQEGNEKGHKYSRYFKQRKNELSRHLHLIRSRAIDRCLHHQKEGAKVKYGFPSMTSRLTKRVGFSAFAKHSKMVFNPKRLPSPLQESVKEGIKALIAKDPTDDTDQWTKAPMLEKRRMGYNSEREDFLCQQPILAQDRHPEKSQACECCPKVDSTSSRVCASFFSPGILTQSQKKDSKVQAKDDQALFFPPDPPLHEIAERVLSSLPFLTLRNGDSATYSNAACSLAANALKSRGIELSHSGSALVNANERSNSEEYDSYKDILTSFYNRTDPFGVTTPNFASLFEQLGSLDENGATVFNKIDSGDNQNETSDISPGLVAQSQMKPFFDSSLDTIMSQNKSIRDEFENLKDVQLEPVLEEQVSDEGASEILRLVNSGQSIFGKSVTDFTSNKSSSTESDVLEALSELHGFDCSSENSLEKRDSANQDASEVSASSPFFNEQVPLRNSNVPNFFTSSPTVLDSFRLAFV</sequence>
<reference evidence="2 3" key="2">
    <citation type="submission" date="2018-10" db="EMBL/GenBank/DDBJ databases">
        <authorList>
            <consortium name="Pathogen Informatics"/>
        </authorList>
    </citation>
    <scope>NUCLEOTIDE SEQUENCE [LARGE SCALE GENOMIC DNA]</scope>
</reference>
<feature type="compositionally biased region" description="Polar residues" evidence="1">
    <location>
        <begin position="454"/>
        <end position="463"/>
    </location>
</feature>
<name>A0A0N4UUM0_ENTVE</name>
<reference evidence="4" key="1">
    <citation type="submission" date="2017-02" db="UniProtKB">
        <authorList>
            <consortium name="WormBaseParasite"/>
        </authorList>
    </citation>
    <scope>IDENTIFICATION</scope>
</reference>
<evidence type="ECO:0000313" key="2">
    <source>
        <dbReference type="EMBL" id="VDD85660.1"/>
    </source>
</evidence>
<gene>
    <name evidence="2" type="ORF">EVEC_LOCUS803</name>
</gene>
<dbReference type="Proteomes" id="UP000274131">
    <property type="component" value="Unassembled WGS sequence"/>
</dbReference>
<accession>A0A0N4UUM0</accession>
<dbReference type="WBParaSite" id="EVEC_0000109501-mRNA-1">
    <property type="protein sequence ID" value="EVEC_0000109501-mRNA-1"/>
    <property type="gene ID" value="EVEC_0000109501"/>
</dbReference>
<organism evidence="4">
    <name type="scientific">Enterobius vermicularis</name>
    <name type="common">Human pinworm</name>
    <dbReference type="NCBI Taxonomy" id="51028"/>
    <lineage>
        <taxon>Eukaryota</taxon>
        <taxon>Metazoa</taxon>
        <taxon>Ecdysozoa</taxon>
        <taxon>Nematoda</taxon>
        <taxon>Chromadorea</taxon>
        <taxon>Rhabditida</taxon>
        <taxon>Spirurina</taxon>
        <taxon>Oxyuridomorpha</taxon>
        <taxon>Oxyuroidea</taxon>
        <taxon>Oxyuridae</taxon>
        <taxon>Enterobius</taxon>
    </lineage>
</organism>
<feature type="region of interest" description="Disordered" evidence="1">
    <location>
        <begin position="1"/>
        <end position="38"/>
    </location>
</feature>
<feature type="region of interest" description="Disordered" evidence="1">
    <location>
        <begin position="444"/>
        <end position="463"/>
    </location>
</feature>
<evidence type="ECO:0000313" key="4">
    <source>
        <dbReference type="WBParaSite" id="EVEC_0000109501-mRNA-1"/>
    </source>
</evidence>
<protein>
    <submittedName>
        <fullName evidence="2 4">Uncharacterized protein</fullName>
    </submittedName>
</protein>
<feature type="compositionally biased region" description="Polar residues" evidence="1">
    <location>
        <begin position="17"/>
        <end position="32"/>
    </location>
</feature>
<dbReference type="AlphaFoldDB" id="A0A0N4UUM0"/>
<dbReference type="OrthoDB" id="5809981at2759"/>
<evidence type="ECO:0000313" key="3">
    <source>
        <dbReference type="Proteomes" id="UP000274131"/>
    </source>
</evidence>
<keyword evidence="3" id="KW-1185">Reference proteome</keyword>